<dbReference type="EMBL" id="VYZI01000862">
    <property type="protein sequence ID" value="NWR79700.1"/>
    <property type="molecule type" value="Genomic_DNA"/>
</dbReference>
<dbReference type="InterPro" id="IPR003879">
    <property type="entry name" value="Butyrophylin_SPRY"/>
</dbReference>
<dbReference type="OrthoDB" id="9875313at2759"/>
<dbReference type="InterPro" id="IPR006574">
    <property type="entry name" value="PRY"/>
</dbReference>
<dbReference type="InterPro" id="IPR001870">
    <property type="entry name" value="B30.2/SPRY"/>
</dbReference>
<dbReference type="SMART" id="SM00589">
    <property type="entry name" value="PRY"/>
    <property type="match status" value="1"/>
</dbReference>
<dbReference type="InterPro" id="IPR013320">
    <property type="entry name" value="ConA-like_dom_sf"/>
</dbReference>
<dbReference type="Gene3D" id="2.60.120.920">
    <property type="match status" value="1"/>
</dbReference>
<feature type="non-terminal residue" evidence="2">
    <location>
        <position position="1"/>
    </location>
</feature>
<dbReference type="Pfam" id="PF13765">
    <property type="entry name" value="PRY"/>
    <property type="match status" value="1"/>
</dbReference>
<feature type="domain" description="B30.2/SPRY" evidence="1">
    <location>
        <begin position="153"/>
        <end position="343"/>
    </location>
</feature>
<dbReference type="InterPro" id="IPR003877">
    <property type="entry name" value="SPRY_dom"/>
</dbReference>
<comment type="caution">
    <text evidence="2">The sequence shown here is derived from an EMBL/GenBank/DDBJ whole genome shotgun (WGS) entry which is preliminary data.</text>
</comment>
<gene>
    <name evidence="2" type="primary">Bspry</name>
    <name evidence="2" type="ORF">CENUNI_R02823</name>
</gene>
<dbReference type="InterPro" id="IPR050617">
    <property type="entry name" value="E3_ligase_FN3/SPRY"/>
</dbReference>
<dbReference type="CDD" id="cd12904">
    <property type="entry name" value="SPRY_BSPRY"/>
    <property type="match status" value="1"/>
</dbReference>
<sequence length="343" mass="38561">AARCSASQNRIVERCERLQLQSAAIARHVDKVLPAKDQGLLNAASAARELVIQRLIFVGKACENEEQRLLEEVHTEEERVHQSILTQKVHWTEALQKLAALRTYLVDMITNLDDQGLVHAEQEIFERTEVAEGILEPQDSPKLNFNQTCVQSPLLHRLWASAVLCCIAGSQEIHINEKTISPHLSLSEDKKTLTFSPKKGKVDLDCPERFDHWPNALATNAFRSGICAWKIRVEKSCAYKLGVCYSSLPRKGPSNEVRLGFNTTSWVFSRYDQEFKFLHAGCPQLVELLKSPAEIAVLVDLAGGELLFYDPDSCTILFSHREAFTEPLYPVFAVAHQSISLVQ</sequence>
<proteinExistence type="predicted"/>
<keyword evidence="3" id="KW-1185">Reference proteome</keyword>
<dbReference type="SUPFAM" id="SSF49899">
    <property type="entry name" value="Concanavalin A-like lectins/glucanases"/>
    <property type="match status" value="1"/>
</dbReference>
<reference evidence="2 3" key="1">
    <citation type="submission" date="2019-09" db="EMBL/GenBank/DDBJ databases">
        <title>Bird 10,000 Genomes (B10K) Project - Family phase.</title>
        <authorList>
            <person name="Zhang G."/>
        </authorList>
    </citation>
    <scope>NUCLEOTIDE SEQUENCE [LARGE SCALE GENOMIC DNA]</scope>
    <source>
        <strain evidence="2">B10K-DU-017-25</strain>
        <tissue evidence="2">Mixed tissue sample</tissue>
    </source>
</reference>
<organism evidence="2 3">
    <name type="scientific">Centropus unirufus</name>
    <dbReference type="NCBI Taxonomy" id="1118519"/>
    <lineage>
        <taxon>Eukaryota</taxon>
        <taxon>Metazoa</taxon>
        <taxon>Chordata</taxon>
        <taxon>Craniata</taxon>
        <taxon>Vertebrata</taxon>
        <taxon>Euteleostomi</taxon>
        <taxon>Archelosauria</taxon>
        <taxon>Archosauria</taxon>
        <taxon>Dinosauria</taxon>
        <taxon>Saurischia</taxon>
        <taxon>Theropoda</taxon>
        <taxon>Coelurosauria</taxon>
        <taxon>Aves</taxon>
        <taxon>Neognathae</taxon>
        <taxon>Neoaves</taxon>
        <taxon>Otidimorphae</taxon>
        <taxon>Cuculiformes</taxon>
        <taxon>Centropidae</taxon>
        <taxon>Centropus</taxon>
    </lineage>
</organism>
<evidence type="ECO:0000313" key="2">
    <source>
        <dbReference type="EMBL" id="NWR79700.1"/>
    </source>
</evidence>
<dbReference type="Proteomes" id="UP000517892">
    <property type="component" value="Unassembled WGS sequence"/>
</dbReference>
<dbReference type="PROSITE" id="PS50188">
    <property type="entry name" value="B302_SPRY"/>
    <property type="match status" value="1"/>
</dbReference>
<protein>
    <submittedName>
        <fullName evidence="2">BSPRY protein</fullName>
    </submittedName>
</protein>
<accession>A0A7K5A7W4</accession>
<dbReference type="PANTHER" id="PTHR24099">
    <property type="entry name" value="E3 UBIQUITIN-PROTEIN LIGASE TRIM36-RELATED"/>
    <property type="match status" value="1"/>
</dbReference>
<dbReference type="PANTHER" id="PTHR24099:SF16">
    <property type="entry name" value="E3 UBIQUITIN-PROTEIN LIGASE MIDLINE-1-LIKE ISOFORM X1"/>
    <property type="match status" value="1"/>
</dbReference>
<dbReference type="Pfam" id="PF00622">
    <property type="entry name" value="SPRY"/>
    <property type="match status" value="1"/>
</dbReference>
<name>A0A7K5A7W4_9AVES</name>
<evidence type="ECO:0000259" key="1">
    <source>
        <dbReference type="PROSITE" id="PS50188"/>
    </source>
</evidence>
<dbReference type="PRINTS" id="PR01407">
    <property type="entry name" value="BUTYPHLNCDUF"/>
</dbReference>
<dbReference type="AlphaFoldDB" id="A0A7K5A7W4"/>
<dbReference type="InterPro" id="IPR043136">
    <property type="entry name" value="B30.2/SPRY_sf"/>
</dbReference>
<evidence type="ECO:0000313" key="3">
    <source>
        <dbReference type="Proteomes" id="UP000517892"/>
    </source>
</evidence>
<feature type="non-terminal residue" evidence="2">
    <location>
        <position position="343"/>
    </location>
</feature>